<keyword evidence="4" id="KW-0249">Electron transport</keyword>
<evidence type="ECO:0000256" key="6">
    <source>
        <dbReference type="ARBA" id="ARBA00023136"/>
    </source>
</evidence>
<dbReference type="GO" id="GO:0016020">
    <property type="term" value="C:membrane"/>
    <property type="evidence" value="ECO:0007669"/>
    <property type="project" value="UniProtKB-SubCell"/>
</dbReference>
<feature type="domain" description="Cytochrome b561" evidence="9">
    <location>
        <begin position="293"/>
        <end position="412"/>
    </location>
</feature>
<feature type="transmembrane region" description="Helical" evidence="7">
    <location>
        <begin position="419"/>
        <end position="442"/>
    </location>
</feature>
<dbReference type="Gene3D" id="1.20.120.1770">
    <property type="match status" value="1"/>
</dbReference>
<dbReference type="Gene3D" id="2.60.40.1210">
    <property type="entry name" value="Cellobiose dehydrogenase, cytochrome domain"/>
    <property type="match status" value="1"/>
</dbReference>
<evidence type="ECO:0000256" key="3">
    <source>
        <dbReference type="ARBA" id="ARBA00022692"/>
    </source>
</evidence>
<keyword evidence="2" id="KW-0813">Transport</keyword>
<dbReference type="Proteomes" id="UP001172101">
    <property type="component" value="Unassembled WGS sequence"/>
</dbReference>
<feature type="transmembrane region" description="Helical" evidence="7">
    <location>
        <begin position="295"/>
        <end position="314"/>
    </location>
</feature>
<name>A0AA40AK64_9PEZI</name>
<evidence type="ECO:0000256" key="2">
    <source>
        <dbReference type="ARBA" id="ARBA00022448"/>
    </source>
</evidence>
<dbReference type="RefSeq" id="XP_060296077.1">
    <property type="nucleotide sequence ID" value="XM_060439857.1"/>
</dbReference>
<dbReference type="SMART" id="SM00665">
    <property type="entry name" value="B561"/>
    <property type="match status" value="1"/>
</dbReference>
<keyword evidence="5 7" id="KW-1133">Transmembrane helix</keyword>
<evidence type="ECO:0000256" key="4">
    <source>
        <dbReference type="ARBA" id="ARBA00022982"/>
    </source>
</evidence>
<gene>
    <name evidence="10" type="ORF">B0T26DRAFT_675614</name>
</gene>
<evidence type="ECO:0000256" key="5">
    <source>
        <dbReference type="ARBA" id="ARBA00022989"/>
    </source>
</evidence>
<feature type="transmembrane region" description="Helical" evidence="7">
    <location>
        <begin position="326"/>
        <end position="346"/>
    </location>
</feature>
<evidence type="ECO:0000256" key="8">
    <source>
        <dbReference type="SAM" id="SignalP"/>
    </source>
</evidence>
<keyword evidence="3 7" id="KW-0812">Transmembrane</keyword>
<dbReference type="CDD" id="cd09630">
    <property type="entry name" value="CDH_like_cytochrome"/>
    <property type="match status" value="1"/>
</dbReference>
<keyword evidence="8" id="KW-0732">Signal</keyword>
<evidence type="ECO:0000256" key="1">
    <source>
        <dbReference type="ARBA" id="ARBA00004370"/>
    </source>
</evidence>
<evidence type="ECO:0000313" key="11">
    <source>
        <dbReference type="Proteomes" id="UP001172101"/>
    </source>
</evidence>
<keyword evidence="11" id="KW-1185">Reference proteome</keyword>
<comment type="caution">
    <text evidence="10">The sequence shown here is derived from an EMBL/GenBank/DDBJ whole genome shotgun (WGS) entry which is preliminary data.</text>
</comment>
<proteinExistence type="predicted"/>
<comment type="subcellular location">
    <subcellularLocation>
        <location evidence="1">Membrane</location>
    </subcellularLocation>
</comment>
<accession>A0AA40AK64</accession>
<evidence type="ECO:0000259" key="9">
    <source>
        <dbReference type="SMART" id="SM00665"/>
    </source>
</evidence>
<keyword evidence="6 7" id="KW-0472">Membrane</keyword>
<sequence length="473" mass="50075">MGKLLLRCALAQFLLLSATAAAAEPSQYCNFGLEQAGQPAANDFCMAVSAFRNQSTTTTTADTANNTTTAADTSSHDLYITLHVYRPQQSEALGWAAIGIGSGMVQALMLIVYGDPHSSSTKKPVLSVRRSTGHREPALYDAAANEGRMQVSVLDASWNLSSSPATARLSFVCYACDSGLAPDLDPLLSASGSAEPWVWARNAEQHFDEDAPATDASALKFHTSTRGWGRFYVDVARTVVLDETLPPSAPAIKAGVGMVGASETKAGEASPFEGRGRAGSSASSSSYHVQAAQHGFFMALAFLLLLPSGVLAIMASGHASAFRHHWMVQVAGMVCVSVGLVLGLLLRGADLDSTHQKLGSATIVSVGVQGGLGVWHHVQYLRSLRPTWMVRVHVCLGRVVLLAGYGAVLTGLLLHGSPLFLYVVTGVIVAAEAGCMVGTVLWRACRRRKAGWASAEESWKQTDAYLPLKNEAE</sequence>
<dbReference type="SUPFAM" id="SSF49344">
    <property type="entry name" value="CBD9-like"/>
    <property type="match status" value="1"/>
</dbReference>
<evidence type="ECO:0000256" key="7">
    <source>
        <dbReference type="SAM" id="Phobius"/>
    </source>
</evidence>
<feature type="chain" id="PRO_5041377961" description="Cytochrome b561 domain-containing protein" evidence="8">
    <location>
        <begin position="24"/>
        <end position="473"/>
    </location>
</feature>
<evidence type="ECO:0000313" key="10">
    <source>
        <dbReference type="EMBL" id="KAK0717284.1"/>
    </source>
</evidence>
<reference evidence="10" key="1">
    <citation type="submission" date="2023-06" db="EMBL/GenBank/DDBJ databases">
        <title>Genome-scale phylogeny and comparative genomics of the fungal order Sordariales.</title>
        <authorList>
            <consortium name="Lawrence Berkeley National Laboratory"/>
            <person name="Hensen N."/>
            <person name="Bonometti L."/>
            <person name="Westerberg I."/>
            <person name="Brannstrom I.O."/>
            <person name="Guillou S."/>
            <person name="Cros-Aarteil S."/>
            <person name="Calhoun S."/>
            <person name="Haridas S."/>
            <person name="Kuo A."/>
            <person name="Mondo S."/>
            <person name="Pangilinan J."/>
            <person name="Riley R."/>
            <person name="LaButti K."/>
            <person name="Andreopoulos B."/>
            <person name="Lipzen A."/>
            <person name="Chen C."/>
            <person name="Yanf M."/>
            <person name="Daum C."/>
            <person name="Ng V."/>
            <person name="Clum A."/>
            <person name="Steindorff A."/>
            <person name="Ohm R."/>
            <person name="Martin F."/>
            <person name="Silar P."/>
            <person name="Natvig D."/>
            <person name="Lalanne C."/>
            <person name="Gautier V."/>
            <person name="Ament-velasquez S.L."/>
            <person name="Kruys A."/>
            <person name="Hutchinson M.I."/>
            <person name="Powell A.J."/>
            <person name="Barry K."/>
            <person name="Miller A.N."/>
            <person name="Grigoriev I.V."/>
            <person name="Debuchy R."/>
            <person name="Gladieux P."/>
            <person name="Thoren M.H."/>
            <person name="Johannesson H."/>
        </authorList>
    </citation>
    <scope>NUCLEOTIDE SEQUENCE</scope>
    <source>
        <strain evidence="10">SMH2392-1A</strain>
    </source>
</reference>
<organism evidence="10 11">
    <name type="scientific">Lasiosphaeria miniovina</name>
    <dbReference type="NCBI Taxonomy" id="1954250"/>
    <lineage>
        <taxon>Eukaryota</taxon>
        <taxon>Fungi</taxon>
        <taxon>Dikarya</taxon>
        <taxon>Ascomycota</taxon>
        <taxon>Pezizomycotina</taxon>
        <taxon>Sordariomycetes</taxon>
        <taxon>Sordariomycetidae</taxon>
        <taxon>Sordariales</taxon>
        <taxon>Lasiosphaeriaceae</taxon>
        <taxon>Lasiosphaeria</taxon>
    </lineage>
</organism>
<dbReference type="PANTHER" id="PTHR47797:SF3">
    <property type="entry name" value="CYTOCHROME B561 DOMAIN-CONTAINING PROTEIN"/>
    <property type="match status" value="1"/>
</dbReference>
<dbReference type="GeneID" id="85323127"/>
<dbReference type="InterPro" id="IPR006593">
    <property type="entry name" value="Cyt_b561/ferric_Rdtase_TM"/>
</dbReference>
<feature type="signal peptide" evidence="8">
    <location>
        <begin position="1"/>
        <end position="23"/>
    </location>
</feature>
<protein>
    <recommendedName>
        <fullName evidence="9">Cytochrome b561 domain-containing protein</fullName>
    </recommendedName>
</protein>
<dbReference type="Pfam" id="PF16010">
    <property type="entry name" value="CDH-cyt"/>
    <property type="match status" value="1"/>
</dbReference>
<dbReference type="PANTHER" id="PTHR47797">
    <property type="entry name" value="DEHYDROGENASE, PUTATIVE (AFU_ORTHOLOGUE AFUA_8G05805)-RELATED"/>
    <property type="match status" value="1"/>
</dbReference>
<dbReference type="AlphaFoldDB" id="A0AA40AK64"/>
<feature type="transmembrane region" description="Helical" evidence="7">
    <location>
        <begin position="390"/>
        <end position="413"/>
    </location>
</feature>
<dbReference type="InterPro" id="IPR015920">
    <property type="entry name" value="Cellobiose_DH-like_cyt"/>
</dbReference>
<dbReference type="EMBL" id="JAUIRO010000004">
    <property type="protein sequence ID" value="KAK0717284.1"/>
    <property type="molecule type" value="Genomic_DNA"/>
</dbReference>